<dbReference type="RefSeq" id="WP_145169520.1">
    <property type="nucleotide sequence ID" value="NZ_CP036525.1"/>
</dbReference>
<evidence type="ECO:0000313" key="1">
    <source>
        <dbReference type="EMBL" id="QDT03966.1"/>
    </source>
</evidence>
<proteinExistence type="predicted"/>
<keyword evidence="2" id="KW-1185">Reference proteome</keyword>
<dbReference type="EMBL" id="CP036525">
    <property type="protein sequence ID" value="QDT03966.1"/>
    <property type="molecule type" value="Genomic_DNA"/>
</dbReference>
<dbReference type="InterPro" id="IPR010732">
    <property type="entry name" value="T6SS_TssG-like"/>
</dbReference>
<name>A0A517NA03_9BACT</name>
<protein>
    <recommendedName>
        <fullName evidence="3">Type VI secretion protein</fullName>
    </recommendedName>
</protein>
<dbReference type="NCBIfam" id="TIGR03347">
    <property type="entry name" value="VI_chp_1"/>
    <property type="match status" value="1"/>
</dbReference>
<gene>
    <name evidence="1" type="ORF">K227x_23520</name>
</gene>
<dbReference type="OrthoDB" id="1523296at2"/>
<dbReference type="Proteomes" id="UP000318538">
    <property type="component" value="Chromosome"/>
</dbReference>
<evidence type="ECO:0008006" key="3">
    <source>
        <dbReference type="Google" id="ProtNLM"/>
    </source>
</evidence>
<dbReference type="PANTHER" id="PTHR35564">
    <property type="match status" value="1"/>
</dbReference>
<accession>A0A517NA03</accession>
<dbReference type="PANTHER" id="PTHR35564:SF4">
    <property type="entry name" value="CYTOPLASMIC PROTEIN"/>
    <property type="match status" value="1"/>
</dbReference>
<dbReference type="KEGG" id="rlc:K227x_23520"/>
<dbReference type="AlphaFoldDB" id="A0A517NA03"/>
<evidence type="ECO:0000313" key="2">
    <source>
        <dbReference type="Proteomes" id="UP000318538"/>
    </source>
</evidence>
<sequence length="353" mass="38799">MPTTKPSTDAPTATNPIDWDQRVAGAIDHSVHQLDFFQAIRRIEGLSESLPRIGHARQADQEAVRIRQTTALDFAPSTIDRIDSRADGRALLSQRFFGLLGPGGPMPLHMTETVRNETRHQSDPALEAFLNLFHHRMATLFYRAWSSSRGAVQRDRPDQDRFASYVGAISGGMPLPGQAPESTDRLFFSGRFSTSHRNAEGLAAVVSATIHADAKVKTFQLRNLRLESEDLTLLTCSATAQGRGGRLGRSVVLGRSVPDRRSMIDLDIGPIAFDLFQTLLPGGSGHRELSRLIRSYVDPGLDCRVRLILDRCTIPRMSLGRTGSAGHIGSLGRSAWIHSRQPKSDAGDCQFII</sequence>
<dbReference type="Pfam" id="PF06996">
    <property type="entry name" value="T6SS_TssG"/>
    <property type="match status" value="1"/>
</dbReference>
<organism evidence="1 2">
    <name type="scientific">Rubripirellula lacrimiformis</name>
    <dbReference type="NCBI Taxonomy" id="1930273"/>
    <lineage>
        <taxon>Bacteria</taxon>
        <taxon>Pseudomonadati</taxon>
        <taxon>Planctomycetota</taxon>
        <taxon>Planctomycetia</taxon>
        <taxon>Pirellulales</taxon>
        <taxon>Pirellulaceae</taxon>
        <taxon>Rubripirellula</taxon>
    </lineage>
</organism>
<reference evidence="1 2" key="1">
    <citation type="submission" date="2019-02" db="EMBL/GenBank/DDBJ databases">
        <title>Deep-cultivation of Planctomycetes and their phenomic and genomic characterization uncovers novel biology.</title>
        <authorList>
            <person name="Wiegand S."/>
            <person name="Jogler M."/>
            <person name="Boedeker C."/>
            <person name="Pinto D."/>
            <person name="Vollmers J."/>
            <person name="Rivas-Marin E."/>
            <person name="Kohn T."/>
            <person name="Peeters S.H."/>
            <person name="Heuer A."/>
            <person name="Rast P."/>
            <person name="Oberbeckmann S."/>
            <person name="Bunk B."/>
            <person name="Jeske O."/>
            <person name="Meyerdierks A."/>
            <person name="Storesund J.E."/>
            <person name="Kallscheuer N."/>
            <person name="Luecker S."/>
            <person name="Lage O.M."/>
            <person name="Pohl T."/>
            <person name="Merkel B.J."/>
            <person name="Hornburger P."/>
            <person name="Mueller R.-W."/>
            <person name="Bruemmer F."/>
            <person name="Labrenz M."/>
            <person name="Spormann A.M."/>
            <person name="Op den Camp H."/>
            <person name="Overmann J."/>
            <person name="Amann R."/>
            <person name="Jetten M.S.M."/>
            <person name="Mascher T."/>
            <person name="Medema M.H."/>
            <person name="Devos D.P."/>
            <person name="Kaster A.-K."/>
            <person name="Ovreas L."/>
            <person name="Rohde M."/>
            <person name="Galperin M.Y."/>
            <person name="Jogler C."/>
        </authorList>
    </citation>
    <scope>NUCLEOTIDE SEQUENCE [LARGE SCALE GENOMIC DNA]</scope>
    <source>
        <strain evidence="1 2">K22_7</strain>
    </source>
</reference>